<organism evidence="3 4">
    <name type="scientific">Arachis hypogaea</name>
    <name type="common">Peanut</name>
    <dbReference type="NCBI Taxonomy" id="3818"/>
    <lineage>
        <taxon>Eukaryota</taxon>
        <taxon>Viridiplantae</taxon>
        <taxon>Streptophyta</taxon>
        <taxon>Embryophyta</taxon>
        <taxon>Tracheophyta</taxon>
        <taxon>Spermatophyta</taxon>
        <taxon>Magnoliopsida</taxon>
        <taxon>eudicotyledons</taxon>
        <taxon>Gunneridae</taxon>
        <taxon>Pentapetalae</taxon>
        <taxon>rosids</taxon>
        <taxon>fabids</taxon>
        <taxon>Fabales</taxon>
        <taxon>Fabaceae</taxon>
        <taxon>Papilionoideae</taxon>
        <taxon>50 kb inversion clade</taxon>
        <taxon>dalbergioids sensu lato</taxon>
        <taxon>Dalbergieae</taxon>
        <taxon>Pterocarpus clade</taxon>
        <taxon>Arachis</taxon>
    </lineage>
</organism>
<feature type="domain" description="Helicase ATP-binding" evidence="2">
    <location>
        <begin position="193"/>
        <end position="347"/>
    </location>
</feature>
<feature type="region of interest" description="Disordered" evidence="1">
    <location>
        <begin position="328"/>
        <end position="348"/>
    </location>
</feature>
<evidence type="ECO:0000313" key="4">
    <source>
        <dbReference type="Proteomes" id="UP000289738"/>
    </source>
</evidence>
<dbReference type="InterPro" id="IPR010997">
    <property type="entry name" value="HRDC-like_sf"/>
</dbReference>
<evidence type="ECO:0000256" key="1">
    <source>
        <dbReference type="SAM" id="MobiDB-lite"/>
    </source>
</evidence>
<keyword evidence="4" id="KW-1185">Reference proteome</keyword>
<dbReference type="SUPFAM" id="SSF47819">
    <property type="entry name" value="HRDC-like"/>
    <property type="match status" value="1"/>
</dbReference>
<dbReference type="InterPro" id="IPR014001">
    <property type="entry name" value="Helicase_ATP-bd"/>
</dbReference>
<dbReference type="Gene3D" id="3.40.50.10810">
    <property type="entry name" value="Tandem AAA-ATPase domain"/>
    <property type="match status" value="1"/>
</dbReference>
<dbReference type="Proteomes" id="UP000289738">
    <property type="component" value="Chromosome B06"/>
</dbReference>
<dbReference type="SUPFAM" id="SSF51182">
    <property type="entry name" value="RmlC-like cupins"/>
    <property type="match status" value="1"/>
</dbReference>
<dbReference type="STRING" id="3818.A0A444YQ10"/>
<dbReference type="Pfam" id="PF00176">
    <property type="entry name" value="SNF2-rel_dom"/>
    <property type="match status" value="1"/>
</dbReference>
<dbReference type="GO" id="GO:0005524">
    <property type="term" value="F:ATP binding"/>
    <property type="evidence" value="ECO:0007669"/>
    <property type="project" value="InterPro"/>
</dbReference>
<dbReference type="GO" id="GO:0006559">
    <property type="term" value="P:L-phenylalanine catabolic process"/>
    <property type="evidence" value="ECO:0007669"/>
    <property type="project" value="UniProtKB-UniPathway"/>
</dbReference>
<comment type="caution">
    <text evidence="3">The sequence shown here is derived from an EMBL/GenBank/DDBJ whole genome shotgun (WGS) entry which is preliminary data.</text>
</comment>
<reference evidence="3 4" key="1">
    <citation type="submission" date="2019-01" db="EMBL/GenBank/DDBJ databases">
        <title>Sequencing of cultivated peanut Arachis hypogaea provides insights into genome evolution and oil improvement.</title>
        <authorList>
            <person name="Chen X."/>
        </authorList>
    </citation>
    <scope>NUCLEOTIDE SEQUENCE [LARGE SCALE GENOMIC DNA]</scope>
    <source>
        <strain evidence="4">cv. Fuhuasheng</strain>
        <tissue evidence="3">Leaves</tissue>
    </source>
</reference>
<protein>
    <recommendedName>
        <fullName evidence="2">Helicase ATP-binding domain-containing protein</fullName>
    </recommendedName>
</protein>
<evidence type="ECO:0000313" key="3">
    <source>
        <dbReference type="EMBL" id="RYR03995.1"/>
    </source>
</evidence>
<dbReference type="EMBL" id="SDMP01000016">
    <property type="protein sequence ID" value="RYR03995.1"/>
    <property type="molecule type" value="Genomic_DNA"/>
</dbReference>
<dbReference type="PROSITE" id="PS51192">
    <property type="entry name" value="HELICASE_ATP_BIND_1"/>
    <property type="match status" value="1"/>
</dbReference>
<proteinExistence type="predicted"/>
<dbReference type="PANTHER" id="PTHR10799">
    <property type="entry name" value="SNF2/RAD54 HELICASE FAMILY"/>
    <property type="match status" value="1"/>
</dbReference>
<sequence length="348" mass="38614">MATTTTKTAGARVSEEGIIETFHYDDDDDEEIDAAKNGVAFLVYKKALQSTGVDPQPVITAAKTFVDTAQQTTKAIEGAKPIASATVETISSSDPTVIARTTGALFIAYLLLPPIWSAITFNFCGYKGANGLASPRDFLVPTAWYEDKFNPGYTIVQNFGGELFVAVLDFSPFNVVAWHGNYVPYKVGLQWMLSLYNNKLNRILADEMGLGKTVQVMALIAYFMEFKANYGPLLIIVPNAVLVNWKSKFYNWLPSVSCIFYVGSKDQRSKLFSQLMSKKVPRTKEELLELNGMSKAKVSNYGDQILETIENTINEYYKLDKSINGSADSAKRRRDANGGLDRTMKMLE</sequence>
<accession>A0A444YQ10</accession>
<dbReference type="GO" id="GO:0003676">
    <property type="term" value="F:nucleic acid binding"/>
    <property type="evidence" value="ECO:0007669"/>
    <property type="project" value="InterPro"/>
</dbReference>
<evidence type="ECO:0000259" key="2">
    <source>
        <dbReference type="PROSITE" id="PS51192"/>
    </source>
</evidence>
<dbReference type="InterPro" id="IPR000330">
    <property type="entry name" value="SNF2_N"/>
</dbReference>
<dbReference type="UniPathway" id="UPA00139">
    <property type="reaction ID" value="UER00339"/>
</dbReference>
<name>A0A444YQ10_ARAHY</name>
<dbReference type="InterPro" id="IPR011051">
    <property type="entry name" value="RmlC_Cupin_sf"/>
</dbReference>
<gene>
    <name evidence="3" type="ORF">Ahy_B06g083491</name>
</gene>
<dbReference type="SUPFAM" id="SSF52540">
    <property type="entry name" value="P-loop containing nucleoside triphosphate hydrolases"/>
    <property type="match status" value="1"/>
</dbReference>
<dbReference type="AlphaFoldDB" id="A0A444YQ10"/>
<dbReference type="InterPro" id="IPR027417">
    <property type="entry name" value="P-loop_NTPase"/>
</dbReference>
<dbReference type="InterPro" id="IPR038718">
    <property type="entry name" value="SNF2-like_sf"/>
</dbReference>